<sequence>MLAWILKKLGGQLIKAPTQVIAATQRNPLLPAKDPRAFTKLPGGLSQRYKSVIVPVMDGDKVVREDVLELQRDFIAAFTLQHLTYNPELESKQKDKEKPIFNDVDVEACRRDLPAFLKAYEAAMRHLLVKGLCSENVKQNLQPNELKLKTKN</sequence>
<evidence type="ECO:0000313" key="1">
    <source>
        <dbReference type="EMBL" id="HIX57028.1"/>
    </source>
</evidence>
<dbReference type="AlphaFoldDB" id="A0A9D1WDU0"/>
<reference evidence="1" key="1">
    <citation type="journal article" date="2021" name="PeerJ">
        <title>Extensive microbial diversity within the chicken gut microbiome revealed by metagenomics and culture.</title>
        <authorList>
            <person name="Gilroy R."/>
            <person name="Ravi A."/>
            <person name="Getino M."/>
            <person name="Pursley I."/>
            <person name="Horton D.L."/>
            <person name="Alikhan N.F."/>
            <person name="Baker D."/>
            <person name="Gharbi K."/>
            <person name="Hall N."/>
            <person name="Watson M."/>
            <person name="Adriaenssens E.M."/>
            <person name="Foster-Nyarko E."/>
            <person name="Jarju S."/>
            <person name="Secka A."/>
            <person name="Antonio M."/>
            <person name="Oren A."/>
            <person name="Chaudhuri R.R."/>
            <person name="La Ragione R."/>
            <person name="Hildebrand F."/>
            <person name="Pallen M.J."/>
        </authorList>
    </citation>
    <scope>NUCLEOTIDE SEQUENCE</scope>
    <source>
        <strain evidence="1">USASDec5-558</strain>
    </source>
</reference>
<reference evidence="1" key="2">
    <citation type="submission" date="2021-04" db="EMBL/GenBank/DDBJ databases">
        <authorList>
            <person name="Gilroy R."/>
        </authorList>
    </citation>
    <scope>NUCLEOTIDE SEQUENCE</scope>
    <source>
        <strain evidence="1">USASDec5-558</strain>
    </source>
</reference>
<evidence type="ECO:0000313" key="2">
    <source>
        <dbReference type="Proteomes" id="UP000886829"/>
    </source>
</evidence>
<dbReference type="Proteomes" id="UP000886829">
    <property type="component" value="Unassembled WGS sequence"/>
</dbReference>
<feature type="non-terminal residue" evidence="1">
    <location>
        <position position="1"/>
    </location>
</feature>
<gene>
    <name evidence="1" type="ORF">H9850_06110</name>
</gene>
<dbReference type="EMBL" id="DXEV01000116">
    <property type="protein sequence ID" value="HIX57028.1"/>
    <property type="molecule type" value="Genomic_DNA"/>
</dbReference>
<organism evidence="1 2">
    <name type="scientific">Candidatus Anaerobiospirillum pullistercoris</name>
    <dbReference type="NCBI Taxonomy" id="2838452"/>
    <lineage>
        <taxon>Bacteria</taxon>
        <taxon>Pseudomonadati</taxon>
        <taxon>Pseudomonadota</taxon>
        <taxon>Gammaproteobacteria</taxon>
        <taxon>Aeromonadales</taxon>
        <taxon>Succinivibrionaceae</taxon>
        <taxon>Anaerobiospirillum</taxon>
    </lineage>
</organism>
<protein>
    <submittedName>
        <fullName evidence="1">Uncharacterized protein</fullName>
    </submittedName>
</protein>
<comment type="caution">
    <text evidence="1">The sequence shown here is derived from an EMBL/GenBank/DDBJ whole genome shotgun (WGS) entry which is preliminary data.</text>
</comment>
<proteinExistence type="predicted"/>
<name>A0A9D1WDU0_9GAMM</name>
<accession>A0A9D1WDU0</accession>